<dbReference type="InterPro" id="IPR001245">
    <property type="entry name" value="Ser-Thr/Tyr_kinase_cat_dom"/>
</dbReference>
<dbReference type="SUPFAM" id="SSF56112">
    <property type="entry name" value="Protein kinase-like (PK-like)"/>
    <property type="match status" value="1"/>
</dbReference>
<evidence type="ECO:0000256" key="8">
    <source>
        <dbReference type="ARBA" id="ARBA00023180"/>
    </source>
</evidence>
<dbReference type="PANTHER" id="PTHR48007">
    <property type="entry name" value="LEUCINE-RICH REPEAT RECEPTOR-LIKE PROTEIN KINASE PXC1"/>
    <property type="match status" value="1"/>
</dbReference>
<dbReference type="Pfam" id="PF07714">
    <property type="entry name" value="PK_Tyr_Ser-Thr"/>
    <property type="match status" value="1"/>
</dbReference>
<proteinExistence type="predicted"/>
<evidence type="ECO:0000256" key="5">
    <source>
        <dbReference type="ARBA" id="ARBA00022737"/>
    </source>
</evidence>
<feature type="compositionally biased region" description="Polar residues" evidence="10">
    <location>
        <begin position="295"/>
        <end position="315"/>
    </location>
</feature>
<dbReference type="GO" id="GO:0005524">
    <property type="term" value="F:ATP binding"/>
    <property type="evidence" value="ECO:0007669"/>
    <property type="project" value="UniProtKB-UniRule"/>
</dbReference>
<protein>
    <submittedName>
        <fullName evidence="14">Inactive receptor kinase</fullName>
    </submittedName>
</protein>
<evidence type="ECO:0000256" key="7">
    <source>
        <dbReference type="ARBA" id="ARBA00023136"/>
    </source>
</evidence>
<evidence type="ECO:0000259" key="13">
    <source>
        <dbReference type="PROSITE" id="PS50011"/>
    </source>
</evidence>
<feature type="region of interest" description="Disordered" evidence="10">
    <location>
        <begin position="284"/>
        <end position="315"/>
    </location>
</feature>
<dbReference type="Proteomes" id="UP001237642">
    <property type="component" value="Unassembled WGS sequence"/>
</dbReference>
<dbReference type="InterPro" id="IPR017441">
    <property type="entry name" value="Protein_kinase_ATP_BS"/>
</dbReference>
<name>A0AAD8M232_9APIA</name>
<evidence type="ECO:0000256" key="1">
    <source>
        <dbReference type="ARBA" id="ARBA00004370"/>
    </source>
</evidence>
<reference evidence="14" key="1">
    <citation type="submission" date="2023-02" db="EMBL/GenBank/DDBJ databases">
        <title>Genome of toxic invasive species Heracleum sosnowskyi carries increased number of genes despite the absence of recent whole-genome duplications.</title>
        <authorList>
            <person name="Schelkunov M."/>
            <person name="Shtratnikova V."/>
            <person name="Makarenko M."/>
            <person name="Klepikova A."/>
            <person name="Omelchenko D."/>
            <person name="Novikova G."/>
            <person name="Obukhova E."/>
            <person name="Bogdanov V."/>
            <person name="Penin A."/>
            <person name="Logacheva M."/>
        </authorList>
    </citation>
    <scope>NUCLEOTIDE SEQUENCE</scope>
    <source>
        <strain evidence="14">Hsosn_3</strain>
        <tissue evidence="14">Leaf</tissue>
    </source>
</reference>
<keyword evidence="9" id="KW-0547">Nucleotide-binding</keyword>
<dbReference type="InterPro" id="IPR001611">
    <property type="entry name" value="Leu-rich_rpt"/>
</dbReference>
<keyword evidence="8" id="KW-0325">Glycoprotein</keyword>
<dbReference type="EMBL" id="JAUIZM010000011">
    <property type="protein sequence ID" value="KAK1357826.1"/>
    <property type="molecule type" value="Genomic_DNA"/>
</dbReference>
<evidence type="ECO:0000256" key="3">
    <source>
        <dbReference type="ARBA" id="ARBA00022692"/>
    </source>
</evidence>
<dbReference type="Pfam" id="PF08263">
    <property type="entry name" value="LRRNT_2"/>
    <property type="match status" value="1"/>
</dbReference>
<keyword evidence="3 11" id="KW-0812">Transmembrane</keyword>
<keyword evidence="2" id="KW-0433">Leucine-rich repeat</keyword>
<dbReference type="InterPro" id="IPR000719">
    <property type="entry name" value="Prot_kinase_dom"/>
</dbReference>
<evidence type="ECO:0000256" key="2">
    <source>
        <dbReference type="ARBA" id="ARBA00022614"/>
    </source>
</evidence>
<keyword evidence="9" id="KW-0067">ATP-binding</keyword>
<evidence type="ECO:0000256" key="6">
    <source>
        <dbReference type="ARBA" id="ARBA00022989"/>
    </source>
</evidence>
<dbReference type="SUPFAM" id="SSF52058">
    <property type="entry name" value="L domain-like"/>
    <property type="match status" value="1"/>
</dbReference>
<feature type="domain" description="Protein kinase" evidence="13">
    <location>
        <begin position="341"/>
        <end position="603"/>
    </location>
</feature>
<accession>A0AAD8M232</accession>
<evidence type="ECO:0000256" key="9">
    <source>
        <dbReference type="PROSITE-ProRule" id="PRU10141"/>
    </source>
</evidence>
<evidence type="ECO:0000256" key="12">
    <source>
        <dbReference type="SAM" id="SignalP"/>
    </source>
</evidence>
<keyword evidence="4 12" id="KW-0732">Signal</keyword>
<dbReference type="Gene3D" id="1.10.510.10">
    <property type="entry name" value="Transferase(Phosphotransferase) domain 1"/>
    <property type="match status" value="1"/>
</dbReference>
<keyword evidence="7 11" id="KW-0472">Membrane</keyword>
<dbReference type="InterPro" id="IPR032675">
    <property type="entry name" value="LRR_dom_sf"/>
</dbReference>
<keyword evidence="14" id="KW-0808">Transferase</keyword>
<dbReference type="AlphaFoldDB" id="A0AAD8M232"/>
<evidence type="ECO:0000313" key="15">
    <source>
        <dbReference type="Proteomes" id="UP001237642"/>
    </source>
</evidence>
<keyword evidence="6 11" id="KW-1133">Transmembrane helix</keyword>
<dbReference type="Pfam" id="PF00560">
    <property type="entry name" value="LRR_1"/>
    <property type="match status" value="3"/>
</dbReference>
<keyword evidence="5" id="KW-0677">Repeat</keyword>
<keyword evidence="14" id="KW-0418">Kinase</keyword>
<dbReference type="Gene3D" id="3.80.10.10">
    <property type="entry name" value="Ribonuclease Inhibitor"/>
    <property type="match status" value="1"/>
</dbReference>
<comment type="caution">
    <text evidence="14">The sequence shown here is derived from an EMBL/GenBank/DDBJ whole genome shotgun (WGS) entry which is preliminary data.</text>
</comment>
<dbReference type="PROSITE" id="PS00107">
    <property type="entry name" value="PROTEIN_KINASE_ATP"/>
    <property type="match status" value="1"/>
</dbReference>
<dbReference type="InterPro" id="IPR011009">
    <property type="entry name" value="Kinase-like_dom_sf"/>
</dbReference>
<gene>
    <name evidence="14" type="ORF">POM88_051082</name>
</gene>
<evidence type="ECO:0000256" key="4">
    <source>
        <dbReference type="ARBA" id="ARBA00022729"/>
    </source>
</evidence>
<feature type="chain" id="PRO_5042068119" evidence="12">
    <location>
        <begin position="22"/>
        <end position="613"/>
    </location>
</feature>
<dbReference type="InterPro" id="IPR013210">
    <property type="entry name" value="LRR_N_plant-typ"/>
</dbReference>
<dbReference type="PANTHER" id="PTHR48007:SF79">
    <property type="entry name" value="(WILD MALAYSIAN BANANA) HYPOTHETICAL PROTEIN"/>
    <property type="match status" value="1"/>
</dbReference>
<dbReference type="Gene3D" id="3.30.200.20">
    <property type="entry name" value="Phosphorylase Kinase, domain 1"/>
    <property type="match status" value="1"/>
</dbReference>
<feature type="binding site" evidence="9">
    <location>
        <position position="369"/>
    </location>
    <ligand>
        <name>ATP</name>
        <dbReference type="ChEBI" id="CHEBI:30616"/>
    </ligand>
</feature>
<sequence length="613" mass="67541">MSLFPLGLVFVPFLLFPLANSEEQDVITALVEFMAKLSPGNVQRDLNFGWNDTSNPCTDKWEGITCDSSLNFVKKIILDEYNLTGVLDAESLCQTSTLLVLSLVKNNISGELGEEISGCKNLTHLYLSDNRFSGPIPSSVSELSNLKRFNVSHNNFTGELPDMSKVTGLLSYLAENNQFIGGIPQLEFSNLVEFNVSYNNLSGPIPDVAVRLGNSSFSGNPGLCGKPLSNVCPIVSPPPGKGTQSSSSQFLMYSGYAVLALIVVLLVAFTVVKKMKSKNKVNISPREVRRDDSDATSTNFRNDGNRSEFSLTSAETGSGTSSLVVVSTPMVNGMKFDDLLRAPAELLGRGKHGNLYKVMPNGGVTLVVKRIKDWPISKDDFKKKMQRVGQVIHPKVLPIVAYYCSKEEKLLVYEYQRNGSLFRILHGLHNGQMFNWGSRLNMAASISEALAFLHEELGDEGIPHGNLKSSNIMLNEDMEACISEYGLMEVHNQTKTKPNNVKTDNPDVAPAYTFKDDIHSFGEILLELLTGQVAQNRGPDLARWIHSVAKEEWMVQVFDKSLASEGASEERIVNLLQVALKCINALPDARPNMNQIADMINSIKEEEERSISC</sequence>
<dbReference type="GO" id="GO:0004672">
    <property type="term" value="F:protein kinase activity"/>
    <property type="evidence" value="ECO:0007669"/>
    <property type="project" value="InterPro"/>
</dbReference>
<dbReference type="PROSITE" id="PS50011">
    <property type="entry name" value="PROTEIN_KINASE_DOM"/>
    <property type="match status" value="1"/>
</dbReference>
<organism evidence="14 15">
    <name type="scientific">Heracleum sosnowskyi</name>
    <dbReference type="NCBI Taxonomy" id="360622"/>
    <lineage>
        <taxon>Eukaryota</taxon>
        <taxon>Viridiplantae</taxon>
        <taxon>Streptophyta</taxon>
        <taxon>Embryophyta</taxon>
        <taxon>Tracheophyta</taxon>
        <taxon>Spermatophyta</taxon>
        <taxon>Magnoliopsida</taxon>
        <taxon>eudicotyledons</taxon>
        <taxon>Gunneridae</taxon>
        <taxon>Pentapetalae</taxon>
        <taxon>asterids</taxon>
        <taxon>campanulids</taxon>
        <taxon>Apiales</taxon>
        <taxon>Apiaceae</taxon>
        <taxon>Apioideae</taxon>
        <taxon>apioid superclade</taxon>
        <taxon>Tordylieae</taxon>
        <taxon>Tordyliinae</taxon>
        <taxon>Heracleum</taxon>
    </lineage>
</organism>
<feature type="transmembrane region" description="Helical" evidence="11">
    <location>
        <begin position="250"/>
        <end position="272"/>
    </location>
</feature>
<feature type="signal peptide" evidence="12">
    <location>
        <begin position="1"/>
        <end position="21"/>
    </location>
</feature>
<dbReference type="InterPro" id="IPR046959">
    <property type="entry name" value="PRK1-6/SRF4-like"/>
</dbReference>
<evidence type="ECO:0000256" key="10">
    <source>
        <dbReference type="SAM" id="MobiDB-lite"/>
    </source>
</evidence>
<reference evidence="14" key="2">
    <citation type="submission" date="2023-05" db="EMBL/GenBank/DDBJ databases">
        <authorList>
            <person name="Schelkunov M.I."/>
        </authorList>
    </citation>
    <scope>NUCLEOTIDE SEQUENCE</scope>
    <source>
        <strain evidence="14">Hsosn_3</strain>
        <tissue evidence="14">Leaf</tissue>
    </source>
</reference>
<evidence type="ECO:0000256" key="11">
    <source>
        <dbReference type="SAM" id="Phobius"/>
    </source>
</evidence>
<evidence type="ECO:0000313" key="14">
    <source>
        <dbReference type="EMBL" id="KAK1357826.1"/>
    </source>
</evidence>
<dbReference type="GO" id="GO:0016020">
    <property type="term" value="C:membrane"/>
    <property type="evidence" value="ECO:0007669"/>
    <property type="project" value="UniProtKB-SubCell"/>
</dbReference>
<keyword evidence="15" id="KW-1185">Reference proteome</keyword>
<dbReference type="FunFam" id="3.80.10.10:FF:000041">
    <property type="entry name" value="LRR receptor-like serine/threonine-protein kinase ERECTA"/>
    <property type="match status" value="1"/>
</dbReference>
<comment type="subcellular location">
    <subcellularLocation>
        <location evidence="1">Membrane</location>
    </subcellularLocation>
</comment>
<keyword evidence="14" id="KW-0675">Receptor</keyword>